<evidence type="ECO:0000313" key="8">
    <source>
        <dbReference type="Proteomes" id="UP000261540"/>
    </source>
</evidence>
<sequence length="295" mass="32635">MTEKFSPMDGPEMPQAPPVPAGCSRLTTHPDLDLSVTLTPEKPSIEAGILKQGKRGGRRPQRQVRFNISPKSKETVIKLSRNPAQEHVVCTAVTEPSSQQEATQTTRGSKNHNELNGRKSGKKLGRPEGVSVSRLAEEGSGKLCQGAELNTTLALKAELEDQAEKEFDPRRAVQQRLKASAYTKSNISVRATGGVNIPRSQNLYRELVSISVPEDQLISQALYDRLKLVPPAPSNKCQDSPAEGPDLLAFYNPGELYRETQLFPGDELKLPRPCPIPRPSHATFDLYRKHRQWES</sequence>
<evidence type="ECO:0000259" key="6">
    <source>
        <dbReference type="Pfam" id="PF15503"/>
    </source>
</evidence>
<feature type="domain" description="Protein phosphatase 1 regulatory subunit 35 C-terminal" evidence="6">
    <location>
        <begin position="148"/>
        <end position="290"/>
    </location>
</feature>
<dbReference type="Proteomes" id="UP000261540">
    <property type="component" value="Unplaced"/>
</dbReference>
<keyword evidence="8" id="KW-1185">Reference proteome</keyword>
<dbReference type="Ensembl" id="ENSPKIT00000021155.1">
    <property type="protein sequence ID" value="ENSPKIP00000040137.1"/>
    <property type="gene ID" value="ENSPKIG00000017226.1"/>
</dbReference>
<dbReference type="GeneTree" id="ENSGT00940000167671"/>
<keyword evidence="3" id="KW-0206">Cytoskeleton</keyword>
<dbReference type="PANTHER" id="PTHR28625">
    <property type="entry name" value="PROTEIN PHOSPHATASE 1 REGULATORY SUBUNIT 35"/>
    <property type="match status" value="1"/>
</dbReference>
<dbReference type="Pfam" id="PF15503">
    <property type="entry name" value="PPP1R35_C"/>
    <property type="match status" value="1"/>
</dbReference>
<evidence type="ECO:0000256" key="4">
    <source>
        <dbReference type="ARBA" id="ARBA00029452"/>
    </source>
</evidence>
<dbReference type="KEGG" id="pki:111834971"/>
<dbReference type="PANTHER" id="PTHR28625:SF1">
    <property type="entry name" value="PROTEIN PHOSPHATASE 1 REGULATORY SUBUNIT 35"/>
    <property type="match status" value="1"/>
</dbReference>
<evidence type="ECO:0000256" key="5">
    <source>
        <dbReference type="SAM" id="MobiDB-lite"/>
    </source>
</evidence>
<feature type="compositionally biased region" description="Polar residues" evidence="5">
    <location>
        <begin position="94"/>
        <end position="108"/>
    </location>
</feature>
<dbReference type="InterPro" id="IPR033590">
    <property type="entry name" value="PPP1R35"/>
</dbReference>
<dbReference type="GO" id="GO:0005814">
    <property type="term" value="C:centriole"/>
    <property type="evidence" value="ECO:0007669"/>
    <property type="project" value="UniProtKB-SubCell"/>
</dbReference>
<protein>
    <submittedName>
        <fullName evidence="7">Protein phosphatase 1, regulatory subunit 35</fullName>
    </submittedName>
</protein>
<dbReference type="AlphaFoldDB" id="A0A3B3TA65"/>
<dbReference type="OrthoDB" id="8942190at2759"/>
<dbReference type="GO" id="GO:0019902">
    <property type="term" value="F:phosphatase binding"/>
    <property type="evidence" value="ECO:0007669"/>
    <property type="project" value="InterPro"/>
</dbReference>
<evidence type="ECO:0000256" key="1">
    <source>
        <dbReference type="ARBA" id="ARBA00004114"/>
    </source>
</evidence>
<dbReference type="GO" id="GO:0045724">
    <property type="term" value="P:positive regulation of cilium assembly"/>
    <property type="evidence" value="ECO:0007669"/>
    <property type="project" value="TreeGrafter"/>
</dbReference>
<feature type="region of interest" description="Disordered" evidence="5">
    <location>
        <begin position="93"/>
        <end position="129"/>
    </location>
</feature>
<organism evidence="7 8">
    <name type="scientific">Paramormyrops kingsleyae</name>
    <dbReference type="NCBI Taxonomy" id="1676925"/>
    <lineage>
        <taxon>Eukaryota</taxon>
        <taxon>Metazoa</taxon>
        <taxon>Chordata</taxon>
        <taxon>Craniata</taxon>
        <taxon>Vertebrata</taxon>
        <taxon>Euteleostomi</taxon>
        <taxon>Actinopterygii</taxon>
        <taxon>Neopterygii</taxon>
        <taxon>Teleostei</taxon>
        <taxon>Osteoglossocephala</taxon>
        <taxon>Osteoglossomorpha</taxon>
        <taxon>Osteoglossiformes</taxon>
        <taxon>Mormyridae</taxon>
        <taxon>Paramormyrops</taxon>
    </lineage>
</organism>
<comment type="similarity">
    <text evidence="4">Belongs to the PPP1R35 family.</text>
</comment>
<reference evidence="7" key="2">
    <citation type="submission" date="2025-09" db="UniProtKB">
        <authorList>
            <consortium name="Ensembl"/>
        </authorList>
    </citation>
    <scope>IDENTIFICATION</scope>
</reference>
<dbReference type="InterPro" id="IPR029135">
    <property type="entry name" value="PPP1R35_C"/>
</dbReference>
<dbReference type="CTD" id="221908"/>
<evidence type="ECO:0000256" key="2">
    <source>
        <dbReference type="ARBA" id="ARBA00022490"/>
    </source>
</evidence>
<comment type="subcellular location">
    <subcellularLocation>
        <location evidence="1">Cytoplasm</location>
        <location evidence="1">Cytoskeleton</location>
        <location evidence="1">Microtubule organizing center</location>
        <location evidence="1">Centrosome</location>
        <location evidence="1">Centriole</location>
    </subcellularLocation>
</comment>
<feature type="region of interest" description="Disordered" evidence="5">
    <location>
        <begin position="1"/>
        <end position="62"/>
    </location>
</feature>
<keyword evidence="2" id="KW-0963">Cytoplasm</keyword>
<dbReference type="STRING" id="1676925.ENSPKIP00000040137"/>
<dbReference type="RefSeq" id="XP_023650596.1">
    <property type="nucleotide sequence ID" value="XM_023794828.2"/>
</dbReference>
<proteinExistence type="inferred from homology"/>
<feature type="compositionally biased region" description="Basic residues" evidence="5">
    <location>
        <begin position="52"/>
        <end position="62"/>
    </location>
</feature>
<evidence type="ECO:0000313" key="7">
    <source>
        <dbReference type="Ensembl" id="ENSPKIP00000040137.1"/>
    </source>
</evidence>
<dbReference type="GeneID" id="111834971"/>
<reference evidence="7" key="1">
    <citation type="submission" date="2025-08" db="UniProtKB">
        <authorList>
            <consortium name="Ensembl"/>
        </authorList>
    </citation>
    <scope>IDENTIFICATION</scope>
</reference>
<dbReference type="RefSeq" id="XP_023650597.1">
    <property type="nucleotide sequence ID" value="XM_023794829.2"/>
</dbReference>
<accession>A0A3B3TA65</accession>
<dbReference type="GO" id="GO:1903724">
    <property type="term" value="P:positive regulation of centriole elongation"/>
    <property type="evidence" value="ECO:0007669"/>
    <property type="project" value="TreeGrafter"/>
</dbReference>
<evidence type="ECO:0000256" key="3">
    <source>
        <dbReference type="ARBA" id="ARBA00023212"/>
    </source>
</evidence>
<name>A0A3B3TA65_9TELE</name>